<protein>
    <submittedName>
        <fullName evidence="1">Uncharacterized protein</fullName>
    </submittedName>
</protein>
<dbReference type="EMBL" id="BAAAOH010000001">
    <property type="protein sequence ID" value="GAA1979363.1"/>
    <property type="molecule type" value="Genomic_DNA"/>
</dbReference>
<gene>
    <name evidence="1" type="ORF">GCM10009777_10880</name>
</gene>
<evidence type="ECO:0000313" key="1">
    <source>
        <dbReference type="EMBL" id="GAA1979363.1"/>
    </source>
</evidence>
<proteinExistence type="predicted"/>
<dbReference type="Proteomes" id="UP001500326">
    <property type="component" value="Unassembled WGS sequence"/>
</dbReference>
<comment type="caution">
    <text evidence="1">The sequence shown here is derived from an EMBL/GenBank/DDBJ whole genome shotgun (WGS) entry which is preliminary data.</text>
</comment>
<evidence type="ECO:0000313" key="2">
    <source>
        <dbReference type="Proteomes" id="UP001500326"/>
    </source>
</evidence>
<keyword evidence="2" id="KW-1185">Reference proteome</keyword>
<name>A0ABN2S2S0_9MICO</name>
<accession>A0ABN2S2S0</accession>
<organism evidence="1 2">
    <name type="scientific">Microbacterium pumilum</name>
    <dbReference type="NCBI Taxonomy" id="344165"/>
    <lineage>
        <taxon>Bacteria</taxon>
        <taxon>Bacillati</taxon>
        <taxon>Actinomycetota</taxon>
        <taxon>Actinomycetes</taxon>
        <taxon>Micrococcales</taxon>
        <taxon>Microbacteriaceae</taxon>
        <taxon>Microbacterium</taxon>
    </lineage>
</organism>
<sequence>MPTPGYRQRESDGEIGLEVLVGGSEPAEGGCAAEGELGQDSRALLCGALRSHAEVVGSSTDLIMATPTA</sequence>
<reference evidence="1 2" key="1">
    <citation type="journal article" date="2019" name="Int. J. Syst. Evol. Microbiol.">
        <title>The Global Catalogue of Microorganisms (GCM) 10K type strain sequencing project: providing services to taxonomists for standard genome sequencing and annotation.</title>
        <authorList>
            <consortium name="The Broad Institute Genomics Platform"/>
            <consortium name="The Broad Institute Genome Sequencing Center for Infectious Disease"/>
            <person name="Wu L."/>
            <person name="Ma J."/>
        </authorList>
    </citation>
    <scope>NUCLEOTIDE SEQUENCE [LARGE SCALE GENOMIC DNA]</scope>
    <source>
        <strain evidence="1 2">JCM 14902</strain>
    </source>
</reference>